<keyword evidence="4" id="KW-1185">Reference proteome</keyword>
<dbReference type="Proteomes" id="UP000623842">
    <property type="component" value="Unassembled WGS sequence"/>
</dbReference>
<reference evidence="3" key="1">
    <citation type="journal article" date="2014" name="Int. J. Syst. Evol. Microbiol.">
        <title>Complete genome sequence of Corynebacterium casei LMG S-19264T (=DSM 44701T), isolated from a smear-ripened cheese.</title>
        <authorList>
            <consortium name="US DOE Joint Genome Institute (JGI-PGF)"/>
            <person name="Walter F."/>
            <person name="Albersmeier A."/>
            <person name="Kalinowski J."/>
            <person name="Ruckert C."/>
        </authorList>
    </citation>
    <scope>NUCLEOTIDE SEQUENCE</scope>
    <source>
        <strain evidence="3">KCTC 42731</strain>
    </source>
</reference>
<dbReference type="InterPro" id="IPR013424">
    <property type="entry name" value="Ice-binding_C"/>
</dbReference>
<feature type="chain" id="PRO_5037610059" description="Ice-binding protein C-terminal domain-containing protein" evidence="1">
    <location>
        <begin position="20"/>
        <end position="206"/>
    </location>
</feature>
<dbReference type="NCBIfam" id="TIGR02595">
    <property type="entry name" value="PEP_CTERM"/>
    <property type="match status" value="1"/>
</dbReference>
<evidence type="ECO:0000313" key="3">
    <source>
        <dbReference type="EMBL" id="GHF87626.1"/>
    </source>
</evidence>
<feature type="signal peptide" evidence="1">
    <location>
        <begin position="1"/>
        <end position="19"/>
    </location>
</feature>
<protein>
    <recommendedName>
        <fullName evidence="2">Ice-binding protein C-terminal domain-containing protein</fullName>
    </recommendedName>
</protein>
<evidence type="ECO:0000313" key="4">
    <source>
        <dbReference type="Proteomes" id="UP000623842"/>
    </source>
</evidence>
<proteinExistence type="predicted"/>
<name>A0A919BHC6_9GAMM</name>
<feature type="domain" description="Ice-binding protein C-terminal" evidence="2">
    <location>
        <begin position="182"/>
        <end position="204"/>
    </location>
</feature>
<dbReference type="RefSeq" id="WP_189768658.1">
    <property type="nucleotide sequence ID" value="NZ_BNCK01000003.1"/>
</dbReference>
<keyword evidence="1" id="KW-0732">Signal</keyword>
<organism evidence="3 4">
    <name type="scientific">Thalassotalea marina</name>
    <dbReference type="NCBI Taxonomy" id="1673741"/>
    <lineage>
        <taxon>Bacteria</taxon>
        <taxon>Pseudomonadati</taxon>
        <taxon>Pseudomonadota</taxon>
        <taxon>Gammaproteobacteria</taxon>
        <taxon>Alteromonadales</taxon>
        <taxon>Colwelliaceae</taxon>
        <taxon>Thalassotalea</taxon>
    </lineage>
</organism>
<accession>A0A919BHC6</accession>
<reference evidence="3" key="2">
    <citation type="submission" date="2020-09" db="EMBL/GenBank/DDBJ databases">
        <authorList>
            <person name="Sun Q."/>
            <person name="Kim S."/>
        </authorList>
    </citation>
    <scope>NUCLEOTIDE SEQUENCE</scope>
    <source>
        <strain evidence="3">KCTC 42731</strain>
    </source>
</reference>
<dbReference type="Pfam" id="PF07589">
    <property type="entry name" value="PEP-CTERM"/>
    <property type="match status" value="1"/>
</dbReference>
<comment type="caution">
    <text evidence="3">The sequence shown here is derived from an EMBL/GenBank/DDBJ whole genome shotgun (WGS) entry which is preliminary data.</text>
</comment>
<dbReference type="AlphaFoldDB" id="A0A919BHC6"/>
<evidence type="ECO:0000259" key="2">
    <source>
        <dbReference type="Pfam" id="PF07589"/>
    </source>
</evidence>
<dbReference type="EMBL" id="BNCK01000003">
    <property type="protein sequence ID" value="GHF87626.1"/>
    <property type="molecule type" value="Genomic_DNA"/>
</dbReference>
<gene>
    <name evidence="3" type="ORF">GCM10017161_14080</name>
</gene>
<evidence type="ECO:0000256" key="1">
    <source>
        <dbReference type="SAM" id="SignalP"/>
    </source>
</evidence>
<sequence length="206" mass="21850">MKKLILPLLALGLSATANAGIITVYDNEADFLAATSISNSYNFDGDATSNFTDMDFGDFSITADGFDIETSISNSSSYFNSNHLDFYTECCNVPDTMKINFDFGISAFGFDFSNEDPTSDFTVITIDGNSYNVGTSGSAGFFGFTATGPISSVTFNDDAGNGGANTSTKYDNFIFTRADSVSVPEPTSIAILGLGVLGLALRRRKA</sequence>